<keyword evidence="10" id="KW-1185">Reference proteome</keyword>
<dbReference type="RefSeq" id="WP_006628680.1">
    <property type="nucleotide sequence ID" value="NZ_AOJD01000028.1"/>
</dbReference>
<proteinExistence type="inferred from homology"/>
<dbReference type="PROSITE" id="PS51257">
    <property type="entry name" value="PROKAR_LIPOPROTEIN"/>
    <property type="match status" value="1"/>
</dbReference>
<dbReference type="InterPro" id="IPR006311">
    <property type="entry name" value="TAT_signal"/>
</dbReference>
<comment type="similarity">
    <text evidence="1">Belongs to the thioredoxin family. DsbA subfamily.</text>
</comment>
<keyword evidence="6" id="KW-1015">Disulfide bond</keyword>
<name>M0DUQ5_9EURY</name>
<dbReference type="InterPro" id="IPR012336">
    <property type="entry name" value="Thioredoxin-like_fold"/>
</dbReference>
<keyword evidence="7" id="KW-0676">Redox-active center</keyword>
<dbReference type="PATRIC" id="fig|1227485.3.peg.943"/>
<dbReference type="OrthoDB" id="15256at2157"/>
<comment type="similarity">
    <text evidence="2">Belongs to the glutaredoxin family.</text>
</comment>
<evidence type="ECO:0000256" key="3">
    <source>
        <dbReference type="ARBA" id="ARBA00022729"/>
    </source>
</evidence>
<keyword evidence="4" id="KW-0813">Transport</keyword>
<organism evidence="9 10">
    <name type="scientific">Halorubrum tebenquichense DSM 14210</name>
    <dbReference type="NCBI Taxonomy" id="1227485"/>
    <lineage>
        <taxon>Archaea</taxon>
        <taxon>Methanobacteriati</taxon>
        <taxon>Methanobacteriota</taxon>
        <taxon>Stenosarchaea group</taxon>
        <taxon>Halobacteria</taxon>
        <taxon>Halobacteriales</taxon>
        <taxon>Haloferacaceae</taxon>
        <taxon>Halorubrum</taxon>
    </lineage>
</organism>
<comment type="caution">
    <text evidence="9">The sequence shown here is derived from an EMBL/GenBank/DDBJ whole genome shotgun (WGS) entry which is preliminary data.</text>
</comment>
<dbReference type="InterPro" id="IPR036249">
    <property type="entry name" value="Thioredoxin-like_sf"/>
</dbReference>
<dbReference type="EMBL" id="AOJD01000028">
    <property type="protein sequence ID" value="ELZ39236.1"/>
    <property type="molecule type" value="Genomic_DNA"/>
</dbReference>
<dbReference type="SUPFAM" id="SSF52833">
    <property type="entry name" value="Thioredoxin-like"/>
    <property type="match status" value="1"/>
</dbReference>
<evidence type="ECO:0000256" key="7">
    <source>
        <dbReference type="ARBA" id="ARBA00023284"/>
    </source>
</evidence>
<keyword evidence="3" id="KW-0732">Signal</keyword>
<keyword evidence="4" id="KW-0249">Electron transport</keyword>
<dbReference type="PANTHER" id="PTHR13887">
    <property type="entry name" value="GLUTATHIONE S-TRANSFERASE KAPPA"/>
    <property type="match status" value="1"/>
</dbReference>
<evidence type="ECO:0000256" key="4">
    <source>
        <dbReference type="ARBA" id="ARBA00022982"/>
    </source>
</evidence>
<evidence type="ECO:0000256" key="1">
    <source>
        <dbReference type="ARBA" id="ARBA00005791"/>
    </source>
</evidence>
<feature type="domain" description="Thioredoxin-like fold" evidence="8">
    <location>
        <begin position="55"/>
        <end position="218"/>
    </location>
</feature>
<dbReference type="PANTHER" id="PTHR13887:SF14">
    <property type="entry name" value="DISULFIDE BOND FORMATION PROTEIN D"/>
    <property type="match status" value="1"/>
</dbReference>
<dbReference type="Pfam" id="PF13462">
    <property type="entry name" value="Thioredoxin_4"/>
    <property type="match status" value="1"/>
</dbReference>
<evidence type="ECO:0000259" key="8">
    <source>
        <dbReference type="Pfam" id="PF13462"/>
    </source>
</evidence>
<evidence type="ECO:0000313" key="10">
    <source>
        <dbReference type="Proteomes" id="UP000011523"/>
    </source>
</evidence>
<dbReference type="Proteomes" id="UP000011523">
    <property type="component" value="Unassembled WGS sequence"/>
</dbReference>
<dbReference type="GO" id="GO:0016491">
    <property type="term" value="F:oxidoreductase activity"/>
    <property type="evidence" value="ECO:0007669"/>
    <property type="project" value="UniProtKB-KW"/>
</dbReference>
<evidence type="ECO:0000256" key="6">
    <source>
        <dbReference type="ARBA" id="ARBA00023157"/>
    </source>
</evidence>
<evidence type="ECO:0000256" key="2">
    <source>
        <dbReference type="ARBA" id="ARBA00007787"/>
    </source>
</evidence>
<keyword evidence="5" id="KW-0560">Oxidoreductase</keyword>
<dbReference type="AlphaFoldDB" id="M0DUQ5"/>
<accession>M0DUQ5</accession>
<protein>
    <submittedName>
        <fullName evidence="9">DSBA oxidoreductase</fullName>
    </submittedName>
</protein>
<sequence length="220" mass="22972">MKHTRRSLLAAGATVGVAGLAGCSGGGGDGGLSFDAGAYDCDLSEPSDPDLDYRPTLGDPDADVTVQVFEDFTCGHCATYNLDHFPAIREEYVEPGEIHYQHRDFPLPVNERWAVPVASAARGVGVRHGDEAFFEFASAAYESQGSYGQGSATEEMPGGADPCAVLADMEYTPYADAIQSDKSEGESMGVGGTPAIFVNGSPVEGGYEAETISSAIDAEL</sequence>
<dbReference type="Gene3D" id="3.40.30.10">
    <property type="entry name" value="Glutaredoxin"/>
    <property type="match status" value="1"/>
</dbReference>
<dbReference type="PROSITE" id="PS51318">
    <property type="entry name" value="TAT"/>
    <property type="match status" value="1"/>
</dbReference>
<evidence type="ECO:0000313" key="9">
    <source>
        <dbReference type="EMBL" id="ELZ39236.1"/>
    </source>
</evidence>
<evidence type="ECO:0000256" key="5">
    <source>
        <dbReference type="ARBA" id="ARBA00023002"/>
    </source>
</evidence>
<gene>
    <name evidence="9" type="ORF">C472_04940</name>
</gene>
<reference evidence="9 10" key="1">
    <citation type="journal article" date="2014" name="PLoS Genet.">
        <title>Phylogenetically driven sequencing of extremely halophilic archaea reveals strategies for static and dynamic osmo-response.</title>
        <authorList>
            <person name="Becker E.A."/>
            <person name="Seitzer P.M."/>
            <person name="Tritt A."/>
            <person name="Larsen D."/>
            <person name="Krusor M."/>
            <person name="Yao A.I."/>
            <person name="Wu D."/>
            <person name="Madern D."/>
            <person name="Eisen J.A."/>
            <person name="Darling A.E."/>
            <person name="Facciotti M.T."/>
        </authorList>
    </citation>
    <scope>NUCLEOTIDE SEQUENCE [LARGE SCALE GENOMIC DNA]</scope>
    <source>
        <strain evidence="9 10">DSM 14210</strain>
    </source>
</reference>